<keyword evidence="1" id="KW-1133">Transmembrane helix</keyword>
<dbReference type="EMBL" id="HG994370">
    <property type="protein sequence ID" value="CAF2063575.1"/>
    <property type="molecule type" value="Genomic_DNA"/>
</dbReference>
<organism evidence="2">
    <name type="scientific">Brassica napus</name>
    <name type="common">Rape</name>
    <dbReference type="NCBI Taxonomy" id="3708"/>
    <lineage>
        <taxon>Eukaryota</taxon>
        <taxon>Viridiplantae</taxon>
        <taxon>Streptophyta</taxon>
        <taxon>Embryophyta</taxon>
        <taxon>Tracheophyta</taxon>
        <taxon>Spermatophyta</taxon>
        <taxon>Magnoliopsida</taxon>
        <taxon>eudicotyledons</taxon>
        <taxon>Gunneridae</taxon>
        <taxon>Pentapetalae</taxon>
        <taxon>rosids</taxon>
        <taxon>malvids</taxon>
        <taxon>Brassicales</taxon>
        <taxon>Brassicaceae</taxon>
        <taxon>Brassiceae</taxon>
        <taxon>Brassica</taxon>
    </lineage>
</organism>
<name>A0A816QR77_BRANA</name>
<gene>
    <name evidence="2" type="ORF">DARMORV10_C06P43380.1</name>
</gene>
<dbReference type="Proteomes" id="UP001295469">
    <property type="component" value="Chromosome C06"/>
</dbReference>
<sequence length="281" mass="30721">MNVLDAKPEQGEIKNISASETLSGTEIKKLKSLRFSVAGGARARRRHPYCSLLLPSFGLWLLSTSIVVGFNLHILDLALLPAKKSTGVLAICGESTVMVLLTGGSRKACSIITLPHHVRQSEWSLSSHFRSAILGCCCTSTPLYFTSVKAHFSVATRTSSCRSISTLFYKRDSVSLLGGFTTSNLSIFTVSSPSRPTASLSSDEVRYLRSAACCLPTIMLRVGYADISPTLSPIWVWPMLFTKTVSPLLSSWIINSQIIKSGERAWPIIYFMGLDQLTVHQ</sequence>
<dbReference type="AlphaFoldDB" id="A0A816QR77"/>
<accession>A0A816QR77</accession>
<keyword evidence="1" id="KW-0812">Transmembrane</keyword>
<reference evidence="2" key="1">
    <citation type="submission" date="2021-01" db="EMBL/GenBank/DDBJ databases">
        <authorList>
            <consortium name="Genoscope - CEA"/>
            <person name="William W."/>
        </authorList>
    </citation>
    <scope>NUCLEOTIDE SEQUENCE</scope>
</reference>
<keyword evidence="1" id="KW-0472">Membrane</keyword>
<evidence type="ECO:0000313" key="2">
    <source>
        <dbReference type="EMBL" id="CAF2063575.1"/>
    </source>
</evidence>
<proteinExistence type="predicted"/>
<protein>
    <submittedName>
        <fullName evidence="2">(rape) hypothetical protein</fullName>
    </submittedName>
</protein>
<feature type="transmembrane region" description="Helical" evidence="1">
    <location>
        <begin position="52"/>
        <end position="75"/>
    </location>
</feature>
<evidence type="ECO:0000256" key="1">
    <source>
        <dbReference type="SAM" id="Phobius"/>
    </source>
</evidence>